<feature type="transmembrane region" description="Helical" evidence="1">
    <location>
        <begin position="257"/>
        <end position="277"/>
    </location>
</feature>
<feature type="domain" description="Nucleoside transporter/FeoB GTPase Gate" evidence="2">
    <location>
        <begin position="53"/>
        <end position="146"/>
    </location>
</feature>
<protein>
    <submittedName>
        <fullName evidence="3">Nucleoside recognition</fullName>
    </submittedName>
</protein>
<dbReference type="AlphaFoldDB" id="A0A1J5R442"/>
<keyword evidence="1" id="KW-1133">Transmembrane helix</keyword>
<feature type="transmembrane region" description="Helical" evidence="1">
    <location>
        <begin position="324"/>
        <end position="343"/>
    </location>
</feature>
<evidence type="ECO:0000256" key="1">
    <source>
        <dbReference type="SAM" id="Phobius"/>
    </source>
</evidence>
<evidence type="ECO:0000313" key="3">
    <source>
        <dbReference type="EMBL" id="OIQ86823.1"/>
    </source>
</evidence>
<proteinExistence type="predicted"/>
<feature type="transmembrane region" description="Helical" evidence="1">
    <location>
        <begin position="150"/>
        <end position="174"/>
    </location>
</feature>
<reference evidence="3" key="1">
    <citation type="submission" date="2016-10" db="EMBL/GenBank/DDBJ databases">
        <title>Sequence of Gallionella enrichment culture.</title>
        <authorList>
            <person name="Poehlein A."/>
            <person name="Muehling M."/>
            <person name="Daniel R."/>
        </authorList>
    </citation>
    <scope>NUCLEOTIDE SEQUENCE</scope>
</reference>
<comment type="caution">
    <text evidence="3">The sequence shown here is derived from an EMBL/GenBank/DDBJ whole genome shotgun (WGS) entry which is preliminary data.</text>
</comment>
<keyword evidence="1" id="KW-0812">Transmembrane</keyword>
<name>A0A1J5R442_9ZZZZ</name>
<gene>
    <name evidence="3" type="ORF">GALL_313310</name>
</gene>
<dbReference type="PANTHER" id="PTHR35793">
    <property type="entry name" value="INNER MEMBRANE PROTEIN YJIG"/>
    <property type="match status" value="1"/>
</dbReference>
<dbReference type="InterPro" id="IPR052549">
    <property type="entry name" value="SpmB"/>
</dbReference>
<feature type="transmembrane region" description="Helical" evidence="1">
    <location>
        <begin position="50"/>
        <end position="69"/>
    </location>
</feature>
<evidence type="ECO:0000259" key="2">
    <source>
        <dbReference type="Pfam" id="PF07670"/>
    </source>
</evidence>
<dbReference type="InterPro" id="IPR011642">
    <property type="entry name" value="Gate_dom"/>
</dbReference>
<feature type="transmembrane region" description="Helical" evidence="1">
    <location>
        <begin position="127"/>
        <end position="144"/>
    </location>
</feature>
<accession>A0A1J5R442</accession>
<feature type="transmembrane region" description="Helical" evidence="1">
    <location>
        <begin position="215"/>
        <end position="237"/>
    </location>
</feature>
<dbReference type="GO" id="GO:0005886">
    <property type="term" value="C:plasma membrane"/>
    <property type="evidence" value="ECO:0007669"/>
    <property type="project" value="TreeGrafter"/>
</dbReference>
<dbReference type="Pfam" id="PF07670">
    <property type="entry name" value="Gate"/>
    <property type="match status" value="1"/>
</dbReference>
<feature type="transmembrane region" description="Helical" evidence="1">
    <location>
        <begin position="289"/>
        <end position="312"/>
    </location>
</feature>
<organism evidence="3">
    <name type="scientific">mine drainage metagenome</name>
    <dbReference type="NCBI Taxonomy" id="410659"/>
    <lineage>
        <taxon>unclassified sequences</taxon>
        <taxon>metagenomes</taxon>
        <taxon>ecological metagenomes</taxon>
    </lineage>
</organism>
<dbReference type="PANTHER" id="PTHR35793:SF2">
    <property type="entry name" value="INNER MEMBRANE PROTEIN YJIG"/>
    <property type="match status" value="1"/>
</dbReference>
<sequence length="344" mass="35817">MPQDGAYLKVGVAAHAFIRLVRPRGLGHHGAAMNVLSDIILPAGRSGIDLALYILLPVTIVMLSAMRLVENWGWLDRLVDVVAPLLRPFGLTGLGIFAALQVNLVGFAAPIATLAMMEQRGASDRHLAAAFAMVLAMSQANASLPMTAFGLHLGATLLFSLAGGLLAAAATTYVSGRHLSTGDHVTDQHPHHQHRSGPKGILEVINGAGAEAFRISIGAIPMLVLSMVAVTALRQYGAITALSRLLAPGMSGLGIDPVLLLPIVTKYLAGGTAMLAVMDNMVRHGQISVALMNASAGFLIHPMDLPGVAILASSGRRVGAVWRPAVAGSLAGIALRTLLHILWG</sequence>
<keyword evidence="1" id="KW-0472">Membrane</keyword>
<dbReference type="EMBL" id="MLJW01000457">
    <property type="protein sequence ID" value="OIQ86823.1"/>
    <property type="molecule type" value="Genomic_DNA"/>
</dbReference>
<feature type="transmembrane region" description="Helical" evidence="1">
    <location>
        <begin position="89"/>
        <end position="115"/>
    </location>
</feature>